<dbReference type="AlphaFoldDB" id="A0A822XV58"/>
<protein>
    <submittedName>
        <fullName evidence="1">Uncharacterized protein</fullName>
    </submittedName>
</protein>
<evidence type="ECO:0000313" key="2">
    <source>
        <dbReference type="Proteomes" id="UP000607653"/>
    </source>
</evidence>
<organism evidence="1 2">
    <name type="scientific">Nelumbo nucifera</name>
    <name type="common">Sacred lotus</name>
    <dbReference type="NCBI Taxonomy" id="4432"/>
    <lineage>
        <taxon>Eukaryota</taxon>
        <taxon>Viridiplantae</taxon>
        <taxon>Streptophyta</taxon>
        <taxon>Embryophyta</taxon>
        <taxon>Tracheophyta</taxon>
        <taxon>Spermatophyta</taxon>
        <taxon>Magnoliopsida</taxon>
        <taxon>Proteales</taxon>
        <taxon>Nelumbonaceae</taxon>
        <taxon>Nelumbo</taxon>
    </lineage>
</organism>
<dbReference type="EMBL" id="DUZY01000001">
    <property type="protein sequence ID" value="DAD21328.1"/>
    <property type="molecule type" value="Genomic_DNA"/>
</dbReference>
<evidence type="ECO:0000313" key="1">
    <source>
        <dbReference type="EMBL" id="DAD21328.1"/>
    </source>
</evidence>
<proteinExistence type="predicted"/>
<sequence>MFAIHGGLREIVFYVTHADAKCLSVEDRGSMQKVSVGNNGKGKGKFEYGDDCCLIDSCSDDGAHGDEYGEECDQGDNEGFESECDDMDAKEDVPDDDGEGVQGVGVQCDTSMDGEGNRGGNGVTTNLSDYGPASEYDSLCDNKSSFRRGKDRTQGLHEFDFSNPKFLVGMAFANVKEFREILRHYYVVEGIGI</sequence>
<keyword evidence="2" id="KW-1185">Reference proteome</keyword>
<comment type="caution">
    <text evidence="1">The sequence shown here is derived from an EMBL/GenBank/DDBJ whole genome shotgun (WGS) entry which is preliminary data.</text>
</comment>
<reference evidence="1 2" key="1">
    <citation type="journal article" date="2020" name="Mol. Biol. Evol.">
        <title>Distinct Expression and Methylation Patterns for Genes with Different Fates following a Single Whole-Genome Duplication in Flowering Plants.</title>
        <authorList>
            <person name="Shi T."/>
            <person name="Rahmani R.S."/>
            <person name="Gugger P.F."/>
            <person name="Wang M."/>
            <person name="Li H."/>
            <person name="Zhang Y."/>
            <person name="Li Z."/>
            <person name="Wang Q."/>
            <person name="Van de Peer Y."/>
            <person name="Marchal K."/>
            <person name="Chen J."/>
        </authorList>
    </citation>
    <scope>NUCLEOTIDE SEQUENCE [LARGE SCALE GENOMIC DNA]</scope>
    <source>
        <tissue evidence="1">Leaf</tissue>
    </source>
</reference>
<gene>
    <name evidence="1" type="ORF">HUJ06_022791</name>
</gene>
<accession>A0A822XV58</accession>
<name>A0A822XV58_NELNU</name>
<dbReference type="Proteomes" id="UP000607653">
    <property type="component" value="Unassembled WGS sequence"/>
</dbReference>